<feature type="transmembrane region" description="Helical" evidence="5">
    <location>
        <begin position="192"/>
        <end position="213"/>
    </location>
</feature>
<proteinExistence type="predicted"/>
<dbReference type="GO" id="GO:0016874">
    <property type="term" value="F:ligase activity"/>
    <property type="evidence" value="ECO:0007669"/>
    <property type="project" value="UniProtKB-KW"/>
</dbReference>
<feature type="domain" description="O-antigen ligase-related" evidence="6">
    <location>
        <begin position="225"/>
        <end position="394"/>
    </location>
</feature>
<evidence type="ECO:0000256" key="4">
    <source>
        <dbReference type="ARBA" id="ARBA00023136"/>
    </source>
</evidence>
<dbReference type="GO" id="GO:0016020">
    <property type="term" value="C:membrane"/>
    <property type="evidence" value="ECO:0007669"/>
    <property type="project" value="UniProtKB-SubCell"/>
</dbReference>
<gene>
    <name evidence="7" type="ORF">SAMN02910350_01904</name>
</gene>
<evidence type="ECO:0000256" key="5">
    <source>
        <dbReference type="SAM" id="Phobius"/>
    </source>
</evidence>
<feature type="transmembrane region" description="Helical" evidence="5">
    <location>
        <begin position="269"/>
        <end position="290"/>
    </location>
</feature>
<keyword evidence="2 5" id="KW-0812">Transmembrane</keyword>
<evidence type="ECO:0000259" key="6">
    <source>
        <dbReference type="Pfam" id="PF04932"/>
    </source>
</evidence>
<feature type="transmembrane region" description="Helical" evidence="5">
    <location>
        <begin position="84"/>
        <end position="103"/>
    </location>
</feature>
<dbReference type="Proteomes" id="UP000199428">
    <property type="component" value="Unassembled WGS sequence"/>
</dbReference>
<comment type="subcellular location">
    <subcellularLocation>
        <location evidence="1">Membrane</location>
        <topology evidence="1">Multi-pass membrane protein</topology>
    </subcellularLocation>
</comment>
<dbReference type="PANTHER" id="PTHR37422:SF17">
    <property type="entry name" value="O-ANTIGEN LIGASE"/>
    <property type="match status" value="1"/>
</dbReference>
<reference evidence="7 8" key="1">
    <citation type="submission" date="2016-10" db="EMBL/GenBank/DDBJ databases">
        <authorList>
            <person name="de Groot N.N."/>
        </authorList>
    </citation>
    <scope>NUCLEOTIDE SEQUENCE [LARGE SCALE GENOMIC DNA]</scope>
    <source>
        <strain evidence="7 8">DSM 10317</strain>
    </source>
</reference>
<feature type="transmembrane region" description="Helical" evidence="5">
    <location>
        <begin position="109"/>
        <end position="130"/>
    </location>
</feature>
<feature type="transmembrane region" description="Helical" evidence="5">
    <location>
        <begin position="241"/>
        <end position="257"/>
    </location>
</feature>
<keyword evidence="7" id="KW-0436">Ligase</keyword>
<name>A0A1G5S0P6_PSEXY</name>
<keyword evidence="3 5" id="KW-1133">Transmembrane helix</keyword>
<dbReference type="Pfam" id="PF04932">
    <property type="entry name" value="Wzy_C"/>
    <property type="match status" value="1"/>
</dbReference>
<feature type="transmembrane region" description="Helical" evidence="5">
    <location>
        <begin position="220"/>
        <end position="235"/>
    </location>
</feature>
<sequence length="452" mass="52447">MIISFSLILLILNIIFFVKKKYLYLFIPCMLFLPGYYGIKLNSAFPVINVSRIMFIVFFIYAFINKRNSINIKNISIKHIPKEVLLIFGYFLLRILSNLYYVGTYGQSVKTILLIIFEQLFFLIAFYLIWPTRDELLILTKTIVWVATAFFILGFFESITYFKIFDALYVPGTGYLNERYYRLGLLRSTTSFYMPGMFANMCILVLPLIIYMYELSRQKRYLVSVGLCILAVIHSGSRANIFYLIFIFIFYFLYIFRQREKRISFLKNTVCILAGLFIFIMLASAANPYFRYFYGGSVKSVLNEIGFDFDLSEGAPADDIGYGENYKSGSQSRTRQLTGLIYTARNNLFFGLGSGAQNRGDVRYYWDGIWHKGISYDLGIVQIFCDEGVIGLIGITLLLTSFFLLCKNNRKHIPLIVMYLLSTLNTANMFSFLFVYIAMMLAYNYNLSDSDF</sequence>
<keyword evidence="4 5" id="KW-0472">Membrane</keyword>
<feature type="transmembrane region" description="Helical" evidence="5">
    <location>
        <begin position="418"/>
        <end position="443"/>
    </location>
</feature>
<dbReference type="InterPro" id="IPR051533">
    <property type="entry name" value="WaaL-like"/>
</dbReference>
<feature type="transmembrane region" description="Helical" evidence="5">
    <location>
        <begin position="142"/>
        <end position="162"/>
    </location>
</feature>
<evidence type="ECO:0000313" key="7">
    <source>
        <dbReference type="EMBL" id="SCZ79697.1"/>
    </source>
</evidence>
<dbReference type="PANTHER" id="PTHR37422">
    <property type="entry name" value="TEICHURONIC ACID BIOSYNTHESIS PROTEIN TUAE"/>
    <property type="match status" value="1"/>
</dbReference>
<dbReference type="EMBL" id="FMWK01000010">
    <property type="protein sequence ID" value="SCZ79697.1"/>
    <property type="molecule type" value="Genomic_DNA"/>
</dbReference>
<evidence type="ECO:0000256" key="1">
    <source>
        <dbReference type="ARBA" id="ARBA00004141"/>
    </source>
</evidence>
<accession>A0A1G5S0P6</accession>
<protein>
    <submittedName>
        <fullName evidence="7">O-antigen ligase like membrane protein</fullName>
    </submittedName>
</protein>
<dbReference type="InterPro" id="IPR007016">
    <property type="entry name" value="O-antigen_ligase-rel_domated"/>
</dbReference>
<evidence type="ECO:0000256" key="3">
    <source>
        <dbReference type="ARBA" id="ARBA00022989"/>
    </source>
</evidence>
<feature type="transmembrane region" description="Helical" evidence="5">
    <location>
        <begin position="388"/>
        <end position="406"/>
    </location>
</feature>
<evidence type="ECO:0000313" key="8">
    <source>
        <dbReference type="Proteomes" id="UP000199428"/>
    </source>
</evidence>
<dbReference type="RefSeq" id="WP_090163051.1">
    <property type="nucleotide sequence ID" value="NZ_FMWK01000010.1"/>
</dbReference>
<evidence type="ECO:0000256" key="2">
    <source>
        <dbReference type="ARBA" id="ARBA00022692"/>
    </source>
</evidence>
<dbReference type="AlphaFoldDB" id="A0A1G5S0P6"/>
<feature type="transmembrane region" description="Helical" evidence="5">
    <location>
        <begin position="45"/>
        <end position="64"/>
    </location>
</feature>
<organism evidence="7 8">
    <name type="scientific">Pseudobutyrivibrio xylanivorans</name>
    <dbReference type="NCBI Taxonomy" id="185007"/>
    <lineage>
        <taxon>Bacteria</taxon>
        <taxon>Bacillati</taxon>
        <taxon>Bacillota</taxon>
        <taxon>Clostridia</taxon>
        <taxon>Lachnospirales</taxon>
        <taxon>Lachnospiraceae</taxon>
        <taxon>Pseudobutyrivibrio</taxon>
    </lineage>
</organism>